<dbReference type="PANTHER" id="PTHR48438">
    <property type="entry name" value="ALPHA-(1,3)-FUCOSYLTRANSFERASE C-RELATED"/>
    <property type="match status" value="1"/>
</dbReference>
<dbReference type="EC" id="2.4.1.-" evidence="12"/>
<keyword evidence="9 12" id="KW-0333">Golgi apparatus</keyword>
<evidence type="ECO:0000256" key="6">
    <source>
        <dbReference type="ARBA" id="ARBA00022692"/>
    </source>
</evidence>
<name>A0A210PJU6_MIZYE</name>
<accession>A0A210PJU6</accession>
<dbReference type="Proteomes" id="UP000242188">
    <property type="component" value="Unassembled WGS sequence"/>
</dbReference>
<evidence type="ECO:0000313" key="16">
    <source>
        <dbReference type="Proteomes" id="UP000242188"/>
    </source>
</evidence>
<dbReference type="InterPro" id="IPR038577">
    <property type="entry name" value="GT10-like_C_sf"/>
</dbReference>
<keyword evidence="11" id="KW-0325">Glycoprotein</keyword>
<evidence type="ECO:0000259" key="14">
    <source>
        <dbReference type="Pfam" id="PF17039"/>
    </source>
</evidence>
<feature type="domain" description="Fucosyltransferase N-terminal" evidence="14">
    <location>
        <begin position="17"/>
        <end position="97"/>
    </location>
</feature>
<evidence type="ECO:0000256" key="10">
    <source>
        <dbReference type="ARBA" id="ARBA00023136"/>
    </source>
</evidence>
<feature type="domain" description="Fucosyltransferase C-terminal" evidence="13">
    <location>
        <begin position="117"/>
        <end position="287"/>
    </location>
</feature>
<comment type="caution">
    <text evidence="15">The sequence shown here is derived from an EMBL/GenBank/DDBJ whole genome shotgun (WGS) entry which is preliminary data.</text>
</comment>
<proteinExistence type="inferred from homology"/>
<evidence type="ECO:0000259" key="13">
    <source>
        <dbReference type="Pfam" id="PF00852"/>
    </source>
</evidence>
<dbReference type="GO" id="GO:0008417">
    <property type="term" value="F:fucosyltransferase activity"/>
    <property type="evidence" value="ECO:0007669"/>
    <property type="project" value="InterPro"/>
</dbReference>
<dbReference type="FunFam" id="3.40.50.11660:FF:000004">
    <property type="entry name" value="Glycoprotein 3-alpha-L-fucosyltransferase A"/>
    <property type="match status" value="1"/>
</dbReference>
<evidence type="ECO:0000313" key="15">
    <source>
        <dbReference type="EMBL" id="OWF36759.1"/>
    </source>
</evidence>
<organism evidence="15 16">
    <name type="scientific">Mizuhopecten yessoensis</name>
    <name type="common">Japanese scallop</name>
    <name type="synonym">Patinopecten yessoensis</name>
    <dbReference type="NCBI Taxonomy" id="6573"/>
    <lineage>
        <taxon>Eukaryota</taxon>
        <taxon>Metazoa</taxon>
        <taxon>Spiralia</taxon>
        <taxon>Lophotrochozoa</taxon>
        <taxon>Mollusca</taxon>
        <taxon>Bivalvia</taxon>
        <taxon>Autobranchia</taxon>
        <taxon>Pteriomorphia</taxon>
        <taxon>Pectinida</taxon>
        <taxon>Pectinoidea</taxon>
        <taxon>Pectinidae</taxon>
        <taxon>Mizuhopecten</taxon>
    </lineage>
</organism>
<keyword evidence="16" id="KW-1185">Reference proteome</keyword>
<evidence type="ECO:0000256" key="12">
    <source>
        <dbReference type="RuleBase" id="RU003832"/>
    </source>
</evidence>
<dbReference type="InterPro" id="IPR031481">
    <property type="entry name" value="Glyco_tran_10_N"/>
</dbReference>
<sequence>MNPWLNNVSTAFADSEYDCVVTTDRSKIDTVDAVVFHYVDLTMDLPKYRNSKQVWILYNVEPPPILSLNFLHGSSFDAMFNWTMSYRKDATVLATYGEAVPLSKKERATFQSKNYSKNRTKMAASVIGNCYDDGKRYRIIHELSNYIHIDQYGKCGILSCPVSNSKVCKSSDYRFRLAFENSNCRDYVSEKFWNALAEEVIPVVNWHYSNQRPPFVPPKSYINIYDFDSVAALGKYLNFVANNDEEFNSYFEWKKYYRVQTGSTSTTMCKELHQPKLDQRIKSLSGWLQNDTCTMKTWSKTIASILDRFLFDIGLM</sequence>
<evidence type="ECO:0000256" key="8">
    <source>
        <dbReference type="ARBA" id="ARBA00022989"/>
    </source>
</evidence>
<dbReference type="PANTHER" id="PTHR48438:SF1">
    <property type="entry name" value="ALPHA-(1,3)-FUCOSYLTRANSFERASE C-RELATED"/>
    <property type="match status" value="1"/>
</dbReference>
<dbReference type="Pfam" id="PF00852">
    <property type="entry name" value="Glyco_transf_10"/>
    <property type="match status" value="1"/>
</dbReference>
<dbReference type="GO" id="GO:0032580">
    <property type="term" value="C:Golgi cisterna membrane"/>
    <property type="evidence" value="ECO:0007669"/>
    <property type="project" value="UniProtKB-SubCell"/>
</dbReference>
<evidence type="ECO:0000256" key="3">
    <source>
        <dbReference type="ARBA" id="ARBA00008919"/>
    </source>
</evidence>
<keyword evidence="8" id="KW-1133">Transmembrane helix</keyword>
<dbReference type="InterPro" id="IPR001503">
    <property type="entry name" value="Glyco_trans_10"/>
</dbReference>
<keyword evidence="6 12" id="KW-0812">Transmembrane</keyword>
<evidence type="ECO:0000256" key="7">
    <source>
        <dbReference type="ARBA" id="ARBA00022968"/>
    </source>
</evidence>
<dbReference type="OrthoDB" id="427096at2759"/>
<dbReference type="EMBL" id="NEDP02076398">
    <property type="protein sequence ID" value="OWF36759.1"/>
    <property type="molecule type" value="Genomic_DNA"/>
</dbReference>
<keyword evidence="5 12" id="KW-0808">Transferase</keyword>
<comment type="subcellular location">
    <subcellularLocation>
        <location evidence="1">Golgi apparatus membrane</location>
        <topology evidence="1">Single-pass type II membrane protein</topology>
    </subcellularLocation>
    <subcellularLocation>
        <location evidence="12">Golgi apparatus</location>
        <location evidence="12">Golgi stack membrane</location>
        <topology evidence="12">Single-pass type II membrane protein</topology>
    </subcellularLocation>
</comment>
<dbReference type="AlphaFoldDB" id="A0A210PJU6"/>
<dbReference type="Gene3D" id="3.40.50.11660">
    <property type="entry name" value="Glycosyl transferase family 10, C-terminal domain"/>
    <property type="match status" value="1"/>
</dbReference>
<keyword evidence="7" id="KW-0735">Signal-anchor</keyword>
<evidence type="ECO:0000256" key="5">
    <source>
        <dbReference type="ARBA" id="ARBA00022679"/>
    </source>
</evidence>
<dbReference type="GO" id="GO:0000139">
    <property type="term" value="C:Golgi membrane"/>
    <property type="evidence" value="ECO:0007669"/>
    <property type="project" value="UniProtKB-SubCell"/>
</dbReference>
<gene>
    <name evidence="15" type="ORF">KP79_PYT02904</name>
</gene>
<keyword evidence="4 12" id="KW-0328">Glycosyltransferase</keyword>
<dbReference type="SUPFAM" id="SSF53756">
    <property type="entry name" value="UDP-Glycosyltransferase/glycogen phosphorylase"/>
    <property type="match status" value="1"/>
</dbReference>
<comment type="similarity">
    <text evidence="3 12">Belongs to the glycosyltransferase 10 family.</text>
</comment>
<evidence type="ECO:0000256" key="2">
    <source>
        <dbReference type="ARBA" id="ARBA00004922"/>
    </source>
</evidence>
<dbReference type="UniPathway" id="UPA00378"/>
<evidence type="ECO:0000256" key="9">
    <source>
        <dbReference type="ARBA" id="ARBA00023034"/>
    </source>
</evidence>
<dbReference type="Pfam" id="PF17039">
    <property type="entry name" value="Glyco_tran_10_N"/>
    <property type="match status" value="1"/>
</dbReference>
<evidence type="ECO:0000256" key="11">
    <source>
        <dbReference type="ARBA" id="ARBA00023180"/>
    </source>
</evidence>
<evidence type="ECO:0000256" key="4">
    <source>
        <dbReference type="ARBA" id="ARBA00022676"/>
    </source>
</evidence>
<protein>
    <recommendedName>
        <fullName evidence="12">Fucosyltransferase</fullName>
        <ecNumber evidence="12">2.4.1.-</ecNumber>
    </recommendedName>
</protein>
<reference evidence="15 16" key="1">
    <citation type="journal article" date="2017" name="Nat. Ecol. Evol.">
        <title>Scallop genome provides insights into evolution of bilaterian karyotype and development.</title>
        <authorList>
            <person name="Wang S."/>
            <person name="Zhang J."/>
            <person name="Jiao W."/>
            <person name="Li J."/>
            <person name="Xun X."/>
            <person name="Sun Y."/>
            <person name="Guo X."/>
            <person name="Huan P."/>
            <person name="Dong B."/>
            <person name="Zhang L."/>
            <person name="Hu X."/>
            <person name="Sun X."/>
            <person name="Wang J."/>
            <person name="Zhao C."/>
            <person name="Wang Y."/>
            <person name="Wang D."/>
            <person name="Huang X."/>
            <person name="Wang R."/>
            <person name="Lv J."/>
            <person name="Li Y."/>
            <person name="Zhang Z."/>
            <person name="Liu B."/>
            <person name="Lu W."/>
            <person name="Hui Y."/>
            <person name="Liang J."/>
            <person name="Zhou Z."/>
            <person name="Hou R."/>
            <person name="Li X."/>
            <person name="Liu Y."/>
            <person name="Li H."/>
            <person name="Ning X."/>
            <person name="Lin Y."/>
            <person name="Zhao L."/>
            <person name="Xing Q."/>
            <person name="Dou J."/>
            <person name="Li Y."/>
            <person name="Mao J."/>
            <person name="Guo H."/>
            <person name="Dou H."/>
            <person name="Li T."/>
            <person name="Mu C."/>
            <person name="Jiang W."/>
            <person name="Fu Q."/>
            <person name="Fu X."/>
            <person name="Miao Y."/>
            <person name="Liu J."/>
            <person name="Yu Q."/>
            <person name="Li R."/>
            <person name="Liao H."/>
            <person name="Li X."/>
            <person name="Kong Y."/>
            <person name="Jiang Z."/>
            <person name="Chourrout D."/>
            <person name="Li R."/>
            <person name="Bao Z."/>
        </authorList>
    </citation>
    <scope>NUCLEOTIDE SEQUENCE [LARGE SCALE GENOMIC DNA]</scope>
    <source>
        <strain evidence="15 16">PY_sf001</strain>
    </source>
</reference>
<evidence type="ECO:0000256" key="1">
    <source>
        <dbReference type="ARBA" id="ARBA00004323"/>
    </source>
</evidence>
<keyword evidence="10" id="KW-0472">Membrane</keyword>
<comment type="pathway">
    <text evidence="2">Protein modification; protein glycosylation.</text>
</comment>
<dbReference type="InterPro" id="IPR055270">
    <property type="entry name" value="Glyco_tran_10_C"/>
</dbReference>